<proteinExistence type="predicted"/>
<reference evidence="1" key="1">
    <citation type="submission" date="2018-02" db="EMBL/GenBank/DDBJ databases">
        <title>Rhizophora mucronata_Transcriptome.</title>
        <authorList>
            <person name="Meera S.P."/>
            <person name="Sreeshan A."/>
            <person name="Augustine A."/>
        </authorList>
    </citation>
    <scope>NUCLEOTIDE SEQUENCE</scope>
    <source>
        <tissue evidence="1">Leaf</tissue>
    </source>
</reference>
<dbReference type="EMBL" id="GGEC01068082">
    <property type="protein sequence ID" value="MBX48566.1"/>
    <property type="molecule type" value="Transcribed_RNA"/>
</dbReference>
<name>A0A2P2P184_RHIMU</name>
<accession>A0A2P2P184</accession>
<sequence>MELAGGSIQLVSRGSFRKYANWQVVSGQNFVRRRFIVGDRSG</sequence>
<dbReference type="AlphaFoldDB" id="A0A2P2P184"/>
<organism evidence="1">
    <name type="scientific">Rhizophora mucronata</name>
    <name type="common">Asiatic mangrove</name>
    <dbReference type="NCBI Taxonomy" id="61149"/>
    <lineage>
        <taxon>Eukaryota</taxon>
        <taxon>Viridiplantae</taxon>
        <taxon>Streptophyta</taxon>
        <taxon>Embryophyta</taxon>
        <taxon>Tracheophyta</taxon>
        <taxon>Spermatophyta</taxon>
        <taxon>Magnoliopsida</taxon>
        <taxon>eudicotyledons</taxon>
        <taxon>Gunneridae</taxon>
        <taxon>Pentapetalae</taxon>
        <taxon>rosids</taxon>
        <taxon>fabids</taxon>
        <taxon>Malpighiales</taxon>
        <taxon>Rhizophoraceae</taxon>
        <taxon>Rhizophora</taxon>
    </lineage>
</organism>
<protein>
    <submittedName>
        <fullName evidence="1">Uncharacterized protein</fullName>
    </submittedName>
</protein>
<evidence type="ECO:0000313" key="1">
    <source>
        <dbReference type="EMBL" id="MBX48566.1"/>
    </source>
</evidence>